<dbReference type="Proteomes" id="UP001299546">
    <property type="component" value="Unassembled WGS sequence"/>
</dbReference>
<sequence>MNRLEFLEKLKEALEQDLGPQAVQDNVNYYNQYIMDEVRGGKTESEVIEMLGDPWIIARTVIDAGAGQGREEYVYETPQNRQQGRESSSSSLRVFALDTWWKKLLLILCVVGVVMLVFAIVSGIVSLIAPILIPVLIIAILLRLLRGRR</sequence>
<dbReference type="EMBL" id="JAJCIS010000005">
    <property type="protein sequence ID" value="MCB7387609.1"/>
    <property type="molecule type" value="Genomic_DNA"/>
</dbReference>
<proteinExistence type="predicted"/>
<keyword evidence="1" id="KW-0812">Transmembrane</keyword>
<evidence type="ECO:0000313" key="2">
    <source>
        <dbReference type="EMBL" id="MCB7387609.1"/>
    </source>
</evidence>
<comment type="caution">
    <text evidence="2">The sequence shown here is derived from an EMBL/GenBank/DDBJ whole genome shotgun (WGS) entry which is preliminary data.</text>
</comment>
<keyword evidence="1" id="KW-0472">Membrane</keyword>
<keyword evidence="1" id="KW-1133">Transmembrane helix</keyword>
<reference evidence="2 3" key="1">
    <citation type="submission" date="2021-10" db="EMBL/GenBank/DDBJ databases">
        <title>Collection of gut derived symbiotic bacterial strains cultured from healthy donors.</title>
        <authorList>
            <person name="Lin H."/>
            <person name="Littmann E."/>
            <person name="Kohout C."/>
            <person name="Pamer E.G."/>
        </authorList>
    </citation>
    <scope>NUCLEOTIDE SEQUENCE [LARGE SCALE GENOMIC DNA]</scope>
    <source>
        <strain evidence="2 3">DFI.1.165</strain>
    </source>
</reference>
<feature type="transmembrane region" description="Helical" evidence="1">
    <location>
        <begin position="104"/>
        <end position="121"/>
    </location>
</feature>
<organism evidence="2 3">
    <name type="scientific">Bariatricus massiliensis</name>
    <dbReference type="NCBI Taxonomy" id="1745713"/>
    <lineage>
        <taxon>Bacteria</taxon>
        <taxon>Bacillati</taxon>
        <taxon>Bacillota</taxon>
        <taxon>Clostridia</taxon>
        <taxon>Lachnospirales</taxon>
        <taxon>Lachnospiraceae</taxon>
        <taxon>Bariatricus</taxon>
    </lineage>
</organism>
<gene>
    <name evidence="2" type="ORF">LIZ65_09930</name>
</gene>
<accession>A0ABS8DIM3</accession>
<dbReference type="Pfam" id="PF22564">
    <property type="entry name" value="HAAS"/>
    <property type="match status" value="1"/>
</dbReference>
<name>A0ABS8DIM3_9FIRM</name>
<evidence type="ECO:0000256" key="1">
    <source>
        <dbReference type="SAM" id="Phobius"/>
    </source>
</evidence>
<protein>
    <submittedName>
        <fullName evidence="2">DUF1700 domain-containing protein</fullName>
    </submittedName>
</protein>
<dbReference type="RefSeq" id="WP_066737295.1">
    <property type="nucleotide sequence ID" value="NZ_JAJCIQ010000006.1"/>
</dbReference>
<keyword evidence="3" id="KW-1185">Reference proteome</keyword>
<feature type="transmembrane region" description="Helical" evidence="1">
    <location>
        <begin position="127"/>
        <end position="145"/>
    </location>
</feature>
<evidence type="ECO:0000313" key="3">
    <source>
        <dbReference type="Proteomes" id="UP001299546"/>
    </source>
</evidence>